<evidence type="ECO:0000256" key="1">
    <source>
        <dbReference type="SAM" id="Phobius"/>
    </source>
</evidence>
<dbReference type="Proteomes" id="UP000308760">
    <property type="component" value="Unassembled WGS sequence"/>
</dbReference>
<feature type="transmembrane region" description="Helical" evidence="1">
    <location>
        <begin position="70"/>
        <end position="96"/>
    </location>
</feature>
<keyword evidence="1" id="KW-0812">Transmembrane</keyword>
<feature type="transmembrane region" description="Helical" evidence="1">
    <location>
        <begin position="295"/>
        <end position="317"/>
    </location>
</feature>
<sequence length="379" mass="40194">MQENTVRSGAAKTRRGRLPAWWSGWPRWSGYAAAVWSLAYGALGAYWAFGGAGFPFGRGNDQEAEYSILVDADVVTAAPVIALLGLLGAAVGVMMAKAVGRGFVRAAVMVFAWAAAATLAVVVTDLRLLMLITRILVAPVFAFTGVPGGGSVADFFPWPRLHLLILLGGGLLWGLAALSYQRRTGQACANCGRDGTVAWWSTPPNALRWGRWAVAVAAGVPAIYALSRLAMAAGSRVGIPQAFYDEMEGSGVIVGDLLMASMAIGGMVLTVGLVRPWGEVFPRWIWFAAGRRVPPSLALIPASIITVFITAAGVSEARSLLLHGIDTQQWGITGPTMLWPLWGPALGAATYAYYLRRRTPCRHCGQGEHASSLLNAANE</sequence>
<gene>
    <name evidence="2" type="ORF">FAB82_16195</name>
</gene>
<feature type="transmembrane region" description="Helical" evidence="1">
    <location>
        <begin position="102"/>
        <end position="124"/>
    </location>
</feature>
<feature type="transmembrane region" description="Helical" evidence="1">
    <location>
        <begin position="337"/>
        <end position="355"/>
    </location>
</feature>
<proteinExistence type="predicted"/>
<feature type="transmembrane region" description="Helical" evidence="1">
    <location>
        <begin position="28"/>
        <end position="49"/>
    </location>
</feature>
<evidence type="ECO:0000313" key="3">
    <source>
        <dbReference type="Proteomes" id="UP000308760"/>
    </source>
</evidence>
<protein>
    <submittedName>
        <fullName evidence="2">NYN domain-containing protein</fullName>
    </submittedName>
</protein>
<organism evidence="2 3">
    <name type="scientific">Glycomyces buryatensis</name>
    <dbReference type="NCBI Taxonomy" id="2570927"/>
    <lineage>
        <taxon>Bacteria</taxon>
        <taxon>Bacillati</taxon>
        <taxon>Actinomycetota</taxon>
        <taxon>Actinomycetes</taxon>
        <taxon>Glycomycetales</taxon>
        <taxon>Glycomycetaceae</taxon>
        <taxon>Glycomyces</taxon>
    </lineage>
</organism>
<dbReference type="AlphaFoldDB" id="A0A4S8QBF5"/>
<dbReference type="EMBL" id="STGY01000057">
    <property type="protein sequence ID" value="THV40232.1"/>
    <property type="molecule type" value="Genomic_DNA"/>
</dbReference>
<name>A0A4S8QBF5_9ACTN</name>
<feature type="transmembrane region" description="Helical" evidence="1">
    <location>
        <begin position="161"/>
        <end position="180"/>
    </location>
</feature>
<dbReference type="OrthoDB" id="2717873at2"/>
<feature type="transmembrane region" description="Helical" evidence="1">
    <location>
        <begin position="212"/>
        <end position="231"/>
    </location>
</feature>
<keyword evidence="1" id="KW-1133">Transmembrane helix</keyword>
<keyword evidence="3" id="KW-1185">Reference proteome</keyword>
<accession>A0A4S8QBF5</accession>
<keyword evidence="1" id="KW-0472">Membrane</keyword>
<feature type="transmembrane region" description="Helical" evidence="1">
    <location>
        <begin position="251"/>
        <end position="274"/>
    </location>
</feature>
<reference evidence="3" key="1">
    <citation type="submission" date="2019-04" db="EMBL/GenBank/DDBJ databases">
        <title>Nocardioides xinjiangensis sp. nov.</title>
        <authorList>
            <person name="Liu S."/>
        </authorList>
    </citation>
    <scope>NUCLEOTIDE SEQUENCE [LARGE SCALE GENOMIC DNA]</scope>
    <source>
        <strain evidence="3">18</strain>
    </source>
</reference>
<evidence type="ECO:0000313" key="2">
    <source>
        <dbReference type="EMBL" id="THV40232.1"/>
    </source>
</evidence>
<feature type="transmembrane region" description="Helical" evidence="1">
    <location>
        <begin position="131"/>
        <end position="149"/>
    </location>
</feature>
<comment type="caution">
    <text evidence="2">The sequence shown here is derived from an EMBL/GenBank/DDBJ whole genome shotgun (WGS) entry which is preliminary data.</text>
</comment>
<dbReference type="RefSeq" id="WP_136535577.1">
    <property type="nucleotide sequence ID" value="NZ_STGY01000057.1"/>
</dbReference>
<reference evidence="2 3" key="2">
    <citation type="submission" date="2019-05" db="EMBL/GenBank/DDBJ databases">
        <title>Glycomyces buryatensis sp. nov.</title>
        <authorList>
            <person name="Nikitina E."/>
        </authorList>
    </citation>
    <scope>NUCLEOTIDE SEQUENCE [LARGE SCALE GENOMIC DNA]</scope>
    <source>
        <strain evidence="2 3">18</strain>
    </source>
</reference>